<evidence type="ECO:0000313" key="1">
    <source>
        <dbReference type="EMBL" id="GEU59110.1"/>
    </source>
</evidence>
<accession>A0A6L2LD47</accession>
<proteinExistence type="predicted"/>
<sequence>MATNLNNVRLTVLMALQEAHDEESCLEEQMLKLMRRFTNRFTSRKPEINRLTSLPDHPLIDYSRYVLERMTGADMRNAIKLRMARDELLRSMEEKQEFIKNYKEM</sequence>
<dbReference type="AlphaFoldDB" id="A0A6L2LD47"/>
<protein>
    <submittedName>
        <fullName evidence="1">Uncharacterized protein</fullName>
    </submittedName>
</protein>
<dbReference type="EMBL" id="BKCJ010004113">
    <property type="protein sequence ID" value="GEU59110.1"/>
    <property type="molecule type" value="Genomic_DNA"/>
</dbReference>
<name>A0A6L2LD47_TANCI</name>
<organism evidence="1">
    <name type="scientific">Tanacetum cinerariifolium</name>
    <name type="common">Dalmatian daisy</name>
    <name type="synonym">Chrysanthemum cinerariifolium</name>
    <dbReference type="NCBI Taxonomy" id="118510"/>
    <lineage>
        <taxon>Eukaryota</taxon>
        <taxon>Viridiplantae</taxon>
        <taxon>Streptophyta</taxon>
        <taxon>Embryophyta</taxon>
        <taxon>Tracheophyta</taxon>
        <taxon>Spermatophyta</taxon>
        <taxon>Magnoliopsida</taxon>
        <taxon>eudicotyledons</taxon>
        <taxon>Gunneridae</taxon>
        <taxon>Pentapetalae</taxon>
        <taxon>asterids</taxon>
        <taxon>campanulids</taxon>
        <taxon>Asterales</taxon>
        <taxon>Asteraceae</taxon>
        <taxon>Asteroideae</taxon>
        <taxon>Anthemideae</taxon>
        <taxon>Anthemidinae</taxon>
        <taxon>Tanacetum</taxon>
    </lineage>
</organism>
<gene>
    <name evidence="1" type="ORF">Tci_031088</name>
</gene>
<comment type="caution">
    <text evidence="1">The sequence shown here is derived from an EMBL/GenBank/DDBJ whole genome shotgun (WGS) entry which is preliminary data.</text>
</comment>
<reference evidence="1" key="1">
    <citation type="journal article" date="2019" name="Sci. Rep.">
        <title>Draft genome of Tanacetum cinerariifolium, the natural source of mosquito coil.</title>
        <authorList>
            <person name="Yamashiro T."/>
            <person name="Shiraishi A."/>
            <person name="Satake H."/>
            <person name="Nakayama K."/>
        </authorList>
    </citation>
    <scope>NUCLEOTIDE SEQUENCE</scope>
</reference>